<dbReference type="GO" id="GO:0005777">
    <property type="term" value="C:peroxisome"/>
    <property type="evidence" value="ECO:0007669"/>
    <property type="project" value="UniProtKB-ARBA"/>
</dbReference>
<dbReference type="InterPro" id="IPR000262">
    <property type="entry name" value="FMN-dep_DH"/>
</dbReference>
<evidence type="ECO:0000256" key="4">
    <source>
        <dbReference type="ARBA" id="ARBA00022723"/>
    </source>
</evidence>
<evidence type="ECO:0000259" key="15">
    <source>
        <dbReference type="PROSITE" id="PS51293"/>
    </source>
</evidence>
<feature type="compositionally biased region" description="Low complexity" evidence="12">
    <location>
        <begin position="506"/>
        <end position="537"/>
    </location>
</feature>
<dbReference type="Gene3D" id="2.30.30.490">
    <property type="match status" value="1"/>
</dbReference>
<keyword evidence="6" id="KW-0862">Zinc</keyword>
<feature type="domain" description="FMN hydroxy acid dehydrogenase" evidence="16">
    <location>
        <begin position="1085"/>
        <end position="1355"/>
    </location>
</feature>
<feature type="compositionally biased region" description="Basic and acidic residues" evidence="12">
    <location>
        <begin position="406"/>
        <end position="416"/>
    </location>
</feature>
<keyword evidence="7" id="KW-0560">Oxidoreductase</keyword>
<dbReference type="Gene3D" id="3.20.20.70">
    <property type="entry name" value="Aldolase class I"/>
    <property type="match status" value="1"/>
</dbReference>
<keyword evidence="4" id="KW-0479">Metal-binding</keyword>
<dbReference type="Pfam" id="PF01070">
    <property type="entry name" value="FMN_dh"/>
    <property type="match status" value="1"/>
</dbReference>
<dbReference type="SUPFAM" id="SSF46689">
    <property type="entry name" value="Homeodomain-like"/>
    <property type="match status" value="1"/>
</dbReference>
<evidence type="ECO:0000256" key="10">
    <source>
        <dbReference type="ARBA" id="ARBA00029325"/>
    </source>
</evidence>
<feature type="domain" description="SANT" evidence="15">
    <location>
        <begin position="320"/>
        <end position="372"/>
    </location>
</feature>
<gene>
    <name evidence="17" type="ORF">JYZ213_LOCUS14080</name>
</gene>
<dbReference type="PROSITE" id="PS51156">
    <property type="entry name" value="ELM2"/>
    <property type="match status" value="1"/>
</dbReference>
<dbReference type="InterPro" id="IPR012133">
    <property type="entry name" value="Alpha-hydoxy_acid_DH_FMN"/>
</dbReference>
<dbReference type="GO" id="GO:0010181">
    <property type="term" value="F:FMN binding"/>
    <property type="evidence" value="ECO:0007669"/>
    <property type="project" value="InterPro"/>
</dbReference>
<dbReference type="InterPro" id="IPR017884">
    <property type="entry name" value="SANT_dom"/>
</dbReference>
<evidence type="ECO:0000313" key="18">
    <source>
        <dbReference type="Proteomes" id="UP000663845"/>
    </source>
</evidence>
<dbReference type="Pfam" id="PF01426">
    <property type="entry name" value="BAH"/>
    <property type="match status" value="1"/>
</dbReference>
<dbReference type="GO" id="GO:0005634">
    <property type="term" value="C:nucleus"/>
    <property type="evidence" value="ECO:0007669"/>
    <property type="project" value="UniProtKB-ARBA"/>
</dbReference>
<feature type="region of interest" description="Disordered" evidence="12">
    <location>
        <begin position="471"/>
        <end position="630"/>
    </location>
</feature>
<feature type="compositionally biased region" description="Basic and acidic residues" evidence="12">
    <location>
        <begin position="590"/>
        <end position="600"/>
    </location>
</feature>
<feature type="region of interest" description="Disordered" evidence="12">
    <location>
        <begin position="789"/>
        <end position="823"/>
    </location>
</feature>
<dbReference type="PROSITE" id="PS51038">
    <property type="entry name" value="BAH"/>
    <property type="match status" value="1"/>
</dbReference>
<evidence type="ECO:0000256" key="2">
    <source>
        <dbReference type="ARBA" id="ARBA00022630"/>
    </source>
</evidence>
<dbReference type="PROSITE" id="PS51293">
    <property type="entry name" value="SANT"/>
    <property type="match status" value="1"/>
</dbReference>
<feature type="region of interest" description="Disordered" evidence="12">
    <location>
        <begin position="1"/>
        <end position="38"/>
    </location>
</feature>
<feature type="compositionally biased region" description="Low complexity" evidence="12">
    <location>
        <begin position="1090"/>
        <end position="1100"/>
    </location>
</feature>
<feature type="compositionally biased region" description="Polar residues" evidence="12">
    <location>
        <begin position="387"/>
        <end position="399"/>
    </location>
</feature>
<dbReference type="CDD" id="cd11661">
    <property type="entry name" value="SANT_MTA3_like"/>
    <property type="match status" value="1"/>
</dbReference>
<dbReference type="PANTHER" id="PTHR10578:SF107">
    <property type="entry name" value="2-HYDROXYACID OXIDASE 1"/>
    <property type="match status" value="1"/>
</dbReference>
<comment type="cofactor">
    <cofactor evidence="1">
        <name>FMN</name>
        <dbReference type="ChEBI" id="CHEBI:58210"/>
    </cofactor>
</comment>
<evidence type="ECO:0000256" key="6">
    <source>
        <dbReference type="ARBA" id="ARBA00022833"/>
    </source>
</evidence>
<keyword evidence="3" id="KW-0288">FMN</keyword>
<evidence type="ECO:0000256" key="3">
    <source>
        <dbReference type="ARBA" id="ARBA00022643"/>
    </source>
</evidence>
<feature type="compositionally biased region" description="Polar residues" evidence="12">
    <location>
        <begin position="15"/>
        <end position="35"/>
    </location>
</feature>
<keyword evidence="2" id="KW-0285">Flavoprotein</keyword>
<evidence type="ECO:0000256" key="8">
    <source>
        <dbReference type="ARBA" id="ARBA00023242"/>
    </source>
</evidence>
<evidence type="ECO:0000256" key="12">
    <source>
        <dbReference type="SAM" id="MobiDB-lite"/>
    </source>
</evidence>
<dbReference type="FunFam" id="1.10.10.60:FF:000052">
    <property type="entry name" value="Arginine-glutamic acid dipeptide (RE) repeats"/>
    <property type="match status" value="1"/>
</dbReference>
<feature type="compositionally biased region" description="Pro residues" evidence="12">
    <location>
        <begin position="987"/>
        <end position="1004"/>
    </location>
</feature>
<evidence type="ECO:0000256" key="9">
    <source>
        <dbReference type="ARBA" id="ARBA00024042"/>
    </source>
</evidence>
<dbReference type="Proteomes" id="UP000663845">
    <property type="component" value="Unassembled WGS sequence"/>
</dbReference>
<dbReference type="Gene3D" id="1.10.10.60">
    <property type="entry name" value="Homeodomain-like"/>
    <property type="match status" value="1"/>
</dbReference>
<dbReference type="InterPro" id="IPR008259">
    <property type="entry name" value="FMN_hydac_DH_AS"/>
</dbReference>
<feature type="compositionally biased region" description="Low complexity" evidence="12">
    <location>
        <begin position="699"/>
        <end position="719"/>
    </location>
</feature>
<accession>A0A814EE06</accession>
<feature type="domain" description="BAH" evidence="13">
    <location>
        <begin position="55"/>
        <end position="206"/>
    </location>
</feature>
<keyword evidence="5" id="KW-0863">Zinc-finger</keyword>
<dbReference type="InterPro" id="IPR000949">
    <property type="entry name" value="ELM2_dom"/>
</dbReference>
<feature type="region of interest" description="Disordered" evidence="12">
    <location>
        <begin position="938"/>
        <end position="964"/>
    </location>
</feature>
<dbReference type="GO" id="GO:0003973">
    <property type="term" value="F:(S)-2-hydroxy-acid oxidase activity"/>
    <property type="evidence" value="ECO:0007669"/>
    <property type="project" value="UniProtKB-EC"/>
</dbReference>
<feature type="compositionally biased region" description="Polar residues" evidence="12">
    <location>
        <begin position="721"/>
        <end position="731"/>
    </location>
</feature>
<name>A0A814EE06_9BILA</name>
<dbReference type="InterPro" id="IPR009057">
    <property type="entry name" value="Homeodomain-like_sf"/>
</dbReference>
<organism evidence="17 18">
    <name type="scientific">Adineta steineri</name>
    <dbReference type="NCBI Taxonomy" id="433720"/>
    <lineage>
        <taxon>Eukaryota</taxon>
        <taxon>Metazoa</taxon>
        <taxon>Spiralia</taxon>
        <taxon>Gnathifera</taxon>
        <taxon>Rotifera</taxon>
        <taxon>Eurotatoria</taxon>
        <taxon>Bdelloidea</taxon>
        <taxon>Adinetida</taxon>
        <taxon>Adinetidae</taxon>
        <taxon>Adineta</taxon>
    </lineage>
</organism>
<dbReference type="SMART" id="SM00439">
    <property type="entry name" value="BAH"/>
    <property type="match status" value="1"/>
</dbReference>
<dbReference type="Gene3D" id="4.10.1240.50">
    <property type="match status" value="1"/>
</dbReference>
<dbReference type="CDD" id="cd02809">
    <property type="entry name" value="alpha_hydroxyacid_oxid_FMN"/>
    <property type="match status" value="1"/>
</dbReference>
<comment type="catalytic activity">
    <reaction evidence="10">
        <text>a (2S)-2-hydroxycarboxylate + O2 = a 2-oxocarboxylate + H2O2</text>
        <dbReference type="Rhea" id="RHEA:16789"/>
        <dbReference type="ChEBI" id="CHEBI:15379"/>
        <dbReference type="ChEBI" id="CHEBI:16240"/>
        <dbReference type="ChEBI" id="CHEBI:35179"/>
        <dbReference type="ChEBI" id="CHEBI:58123"/>
        <dbReference type="EC" id="1.1.3.15"/>
    </reaction>
    <physiologicalReaction direction="left-to-right" evidence="10">
        <dbReference type="Rhea" id="RHEA:16790"/>
    </physiologicalReaction>
</comment>
<dbReference type="SMART" id="SM01189">
    <property type="entry name" value="ELM2"/>
    <property type="match status" value="1"/>
</dbReference>
<feature type="compositionally biased region" description="Low complexity" evidence="12">
    <location>
        <begin position="879"/>
        <end position="913"/>
    </location>
</feature>
<evidence type="ECO:0000256" key="5">
    <source>
        <dbReference type="ARBA" id="ARBA00022771"/>
    </source>
</evidence>
<proteinExistence type="inferred from homology"/>
<dbReference type="InterPro" id="IPR001025">
    <property type="entry name" value="BAH_dom"/>
</dbReference>
<feature type="region of interest" description="Disordered" evidence="12">
    <location>
        <begin position="861"/>
        <end position="919"/>
    </location>
</feature>
<feature type="compositionally biased region" description="Polar residues" evidence="12">
    <location>
        <begin position="603"/>
        <end position="614"/>
    </location>
</feature>
<dbReference type="EMBL" id="CAJNOG010000115">
    <property type="protein sequence ID" value="CAF0965126.1"/>
    <property type="molecule type" value="Genomic_DNA"/>
</dbReference>
<protein>
    <submittedName>
        <fullName evidence="17">Uncharacterized protein</fullName>
    </submittedName>
</protein>
<feature type="domain" description="ELM2" evidence="14">
    <location>
        <begin position="207"/>
        <end position="316"/>
    </location>
</feature>
<feature type="region of interest" description="Disordered" evidence="12">
    <location>
        <begin position="372"/>
        <end position="426"/>
    </location>
</feature>
<evidence type="ECO:0000313" key="17">
    <source>
        <dbReference type="EMBL" id="CAF0965126.1"/>
    </source>
</evidence>
<feature type="compositionally biased region" description="Acidic residues" evidence="12">
    <location>
        <begin position="417"/>
        <end position="426"/>
    </location>
</feature>
<feature type="region of interest" description="Disordered" evidence="12">
    <location>
        <begin position="1076"/>
        <end position="1104"/>
    </location>
</feature>
<dbReference type="InterPro" id="IPR037396">
    <property type="entry name" value="FMN_HAD"/>
</dbReference>
<reference evidence="17" key="1">
    <citation type="submission" date="2021-02" db="EMBL/GenBank/DDBJ databases">
        <authorList>
            <person name="Nowell W R."/>
        </authorList>
    </citation>
    <scope>NUCLEOTIDE SEQUENCE</scope>
</reference>
<evidence type="ECO:0000256" key="7">
    <source>
        <dbReference type="ARBA" id="ARBA00023002"/>
    </source>
</evidence>
<comment type="catalytic activity">
    <reaction evidence="11">
        <text>2-hydroxyoctanoate + O2 = 2-oxooctanoate + H2O2</text>
        <dbReference type="Rhea" id="RHEA:67940"/>
        <dbReference type="ChEBI" id="CHEBI:15379"/>
        <dbReference type="ChEBI" id="CHEBI:16240"/>
        <dbReference type="ChEBI" id="CHEBI:133514"/>
        <dbReference type="ChEBI" id="CHEBI:176689"/>
    </reaction>
    <physiologicalReaction direction="left-to-right" evidence="11">
        <dbReference type="Rhea" id="RHEA:67941"/>
    </physiologicalReaction>
</comment>
<feature type="region of interest" description="Disordered" evidence="12">
    <location>
        <begin position="699"/>
        <end position="771"/>
    </location>
</feature>
<evidence type="ECO:0000259" key="13">
    <source>
        <dbReference type="PROSITE" id="PS51038"/>
    </source>
</evidence>
<dbReference type="InterPro" id="IPR043151">
    <property type="entry name" value="BAH_sf"/>
</dbReference>
<keyword evidence="8" id="KW-0539">Nucleus</keyword>
<evidence type="ECO:0000256" key="11">
    <source>
        <dbReference type="ARBA" id="ARBA00029327"/>
    </source>
</evidence>
<dbReference type="PROSITE" id="PS00557">
    <property type="entry name" value="FMN_HYDROXY_ACID_DH_1"/>
    <property type="match status" value="1"/>
</dbReference>
<sequence length="1360" mass="151019">MDAEDEQSLEERLRAQNNSNTNKPLTTRVTTSNNKSTRHTFKDEKIESHTDKNGICYRIGDHVYLETNKQAEPYSIACILDFRLTRKDHVMLEVRWYYRPAEIPPNLYHLLIEDRYHENQGNNQTSTSIKDKQTKDSGIIQDPNIIGRELFVSEIKEFYPAVHIKGRCRVAHYQDIEEARAFKPDPDTFFYILTYNPEARRLANTQGEIRVGPSHQAKLPLLKSYSSSSLTNGVNDDICSLREELLWKNKTSDIDLSMYLQAARSIAAFAGMCDRGLPEDMYDVAQRDDTTINALTTLHNHDYDCKRAIQSLVKCPIPKGIDRKWSDDDQKKFIKGLRQYGKNFYRIRKEHLPHKETSDLVEFYYLWKKTPQAQSSRPRRRQRPCSTSVNLSTTPTPAKQRNAKNNNKDESEHNSDNDDNTTTDNDEQFCRHCQTTSKDLQSGGRDSQQLCYDCRMYYKKYGEMPIINQEPPSYLFKPLTETSPSNSSKRKRKQLKQSSSPPPSSLPTSSSSSSSSSSSTTTTTTATLALSSTSTSAVEKLDENTKNSSTRSKKKTRASEHISSSSSSIKQEGEEEDNIKDESTINSTIKLEEQENEKPLLESSDSIPPMTTSGFLIKPEELPSPTLSQPLPSLIITSTTCKQEINSPSSSSSILSNGAAKITNKILIDHTKQTNPNLILSPSSSSSTTIIKSEPTTINESSSLYSNSLQPSLLSSPRSAFSRTSKSSIHSPDQRRIPKEELDSPSSHRSHSHSNSLNHTPKSTPIHPTILSGDVTPSSLCLPPPLLIPSSLNESKDNDLLTTDINDDGNTSDSSTNGNNEIICDEGPMPLPCERECYNKSQGISLLQVYDRSKSQNSCARTDIILKRGSRTRPKEQKQTSSNNNEQQQQQQHKHQQQQQQQQQQEMSSMSSIPPTPSSAALMMMGIKQEDRNLSKLSFSLDKGPPLLHQSGPPPLFPPLNSHHDQLLMNRSSSLFHPLPLHALPGGPKPPGSGSSGPPPPLNFPSPFGSSPHDNAALRHLDPLGLRLMNPAAAAAAAQLFAAQSHYNANVGRQNPGGFDPTTAALLLDPRYRSMMSPFGNPSPVPPSPSNNSSSSANAAHQQALKQYPTSTSQLWFQLYILKDRAFTKRLVERAENAGFRALVVTVDACRFGNREIDHRNGFRLPENMQLENLYDAGLKQAQSEHVSALNDFIANNLDASLTWSDIKWLRQISRLPIIVKGIMTGEDAQLAVQAGVDGIVVSNHGARQVDTTFSTIEVLPEIVTAIRTMSNKKKIDIYIDGGIRRGTDILKALALGADAVLVGRPILWGLAANGSQGVFDVLEVFKRELKLAMMLCGCVSLPSRNMPTSSLVTMPKSKL</sequence>
<feature type="region of interest" description="Disordered" evidence="12">
    <location>
        <begin position="979"/>
        <end position="1016"/>
    </location>
</feature>
<dbReference type="InterPro" id="IPR001005">
    <property type="entry name" value="SANT/Myb"/>
</dbReference>
<dbReference type="GO" id="GO:0008270">
    <property type="term" value="F:zinc ion binding"/>
    <property type="evidence" value="ECO:0007669"/>
    <property type="project" value="UniProtKB-KW"/>
</dbReference>
<dbReference type="PANTHER" id="PTHR10578">
    <property type="entry name" value="S -2-HYDROXY-ACID OXIDASE-RELATED"/>
    <property type="match status" value="1"/>
</dbReference>
<evidence type="ECO:0000259" key="14">
    <source>
        <dbReference type="PROSITE" id="PS51156"/>
    </source>
</evidence>
<dbReference type="InterPro" id="IPR013785">
    <property type="entry name" value="Aldolase_TIM"/>
</dbReference>
<dbReference type="PROSITE" id="PS51349">
    <property type="entry name" value="FMN_HYDROXY_ACID_DH_2"/>
    <property type="match status" value="1"/>
</dbReference>
<feature type="compositionally biased region" description="Low complexity" evidence="12">
    <location>
        <begin position="800"/>
        <end position="820"/>
    </location>
</feature>
<feature type="compositionally biased region" description="Basic and acidic residues" evidence="12">
    <location>
        <begin position="732"/>
        <end position="742"/>
    </location>
</feature>
<evidence type="ECO:0000259" key="16">
    <source>
        <dbReference type="PROSITE" id="PS51349"/>
    </source>
</evidence>
<evidence type="ECO:0000256" key="1">
    <source>
        <dbReference type="ARBA" id="ARBA00001917"/>
    </source>
</evidence>
<comment type="similarity">
    <text evidence="9">Belongs to the FMN-dependent alpha-hydroxy acid dehydrogenase family.</text>
</comment>
<dbReference type="SUPFAM" id="SSF51395">
    <property type="entry name" value="FMN-linked oxidoreductases"/>
    <property type="match status" value="1"/>
</dbReference>
<comment type="caution">
    <text evidence="17">The sequence shown here is derived from an EMBL/GenBank/DDBJ whole genome shotgun (WGS) entry which is preliminary data.</text>
</comment>
<dbReference type="GO" id="GO:0003682">
    <property type="term" value="F:chromatin binding"/>
    <property type="evidence" value="ECO:0007669"/>
    <property type="project" value="InterPro"/>
</dbReference>
<dbReference type="SMART" id="SM00717">
    <property type="entry name" value="SANT"/>
    <property type="match status" value="1"/>
</dbReference>
<dbReference type="Pfam" id="PF01448">
    <property type="entry name" value="ELM2"/>
    <property type="match status" value="1"/>
</dbReference>